<dbReference type="Proteomes" id="UP000490939">
    <property type="component" value="Unassembled WGS sequence"/>
</dbReference>
<evidence type="ECO:0000313" key="4">
    <source>
        <dbReference type="Proteomes" id="UP000447873"/>
    </source>
</evidence>
<dbReference type="OrthoDB" id="3800526at2759"/>
<name>A0A8H3VCY9_VENIN</name>
<evidence type="ECO:0000313" key="2">
    <source>
        <dbReference type="EMBL" id="KAE9985461.1"/>
    </source>
</evidence>
<dbReference type="AlphaFoldDB" id="A0A8H3VCY9"/>
<dbReference type="EMBL" id="WNWR01000002">
    <property type="protein sequence ID" value="KAE9994747.1"/>
    <property type="molecule type" value="Genomic_DNA"/>
</dbReference>
<keyword evidence="5" id="KW-1185">Reference proteome</keyword>
<organism evidence="2 4">
    <name type="scientific">Venturia inaequalis</name>
    <name type="common">Apple scab fungus</name>
    <dbReference type="NCBI Taxonomy" id="5025"/>
    <lineage>
        <taxon>Eukaryota</taxon>
        <taxon>Fungi</taxon>
        <taxon>Dikarya</taxon>
        <taxon>Ascomycota</taxon>
        <taxon>Pezizomycotina</taxon>
        <taxon>Dothideomycetes</taxon>
        <taxon>Pleosporomycetidae</taxon>
        <taxon>Venturiales</taxon>
        <taxon>Venturiaceae</taxon>
        <taxon>Venturia</taxon>
    </lineage>
</organism>
<sequence>MRRSYTQVLCFALLLRNAATTDGPSPPTLNSPSERDEQIIWTLPMYTTDSKGVSIIVPVTTTIEAPTVTVTVASTATVAPAAPPAPPAPGCAVPYWSPENYEASGAKGFIKDQFDRWNQTQDPNRDFTKWFFDEWLPGVSIDEKRCGGGLHCSVGAPQNVKHGVDCRTLRQAYYAGQVLATINHRHLVVHEALQDAVGHADFSKEDWLTLYSEWDTVKREKAWNDYQKRLRMGIVANVALALGGILNTIGAVTGALGTAAGAAAGPGAAGGAAVSTSLSASGMAAKIGPPAFGATVSNPLVIYNSIMGIKQAKPGTLRWEKNAEIREILKPILGSLEEVVLGNYYNLTKGQQDLGGKYIWEHAASFREIESDDLLSQITTRFDNTLNGPMLDYMWRLDHVYITQSNVGSTRYYQSCKEDLSGPQNAKVCLDEYPSKVFYIQKYAKMKGNPVMMPMGWDRIEEIPGNFTLENIVRASVAHYTLKGLVDKNEFGDIEEYLEGRGTDTPNAFDNVKKMVDANNQYHGDEIIKRSAGPLNGLLHIPIARCDGAECISGGHYDDWHYEKSGEKITPTDGYEDKNYPCMVGAYDSWNSDGEPNTRVGYADEQFNFIKAVHLVNEKSLEQTCRKEQKCHPENTSRNPKFQFGEKVKYNEYSTARCKYFKRRGKKQEVWMRPRNLIDQEKKELEQLDAQVKQRYIDKIKESLIQEREDQRLWDLRLVIRRTDLWTLDEKESGIFNNGTAQPAFITLQDLPTTAPGHIDYSFSGI</sequence>
<gene>
    <name evidence="3" type="ORF">EG327_003011</name>
    <name evidence="2" type="ORF">EG328_007453</name>
</gene>
<evidence type="ECO:0000256" key="1">
    <source>
        <dbReference type="SAM" id="SignalP"/>
    </source>
</evidence>
<feature type="chain" id="PRO_5044690832" evidence="1">
    <location>
        <begin position="21"/>
        <end position="766"/>
    </location>
</feature>
<keyword evidence="1" id="KW-0732">Signal</keyword>
<comment type="caution">
    <text evidence="2">The sequence shown here is derived from an EMBL/GenBank/DDBJ whole genome shotgun (WGS) entry which is preliminary data.</text>
</comment>
<dbReference type="Proteomes" id="UP000447873">
    <property type="component" value="Unassembled WGS sequence"/>
</dbReference>
<proteinExistence type="predicted"/>
<feature type="signal peptide" evidence="1">
    <location>
        <begin position="1"/>
        <end position="20"/>
    </location>
</feature>
<protein>
    <submittedName>
        <fullName evidence="2">Uncharacterized protein</fullName>
    </submittedName>
</protein>
<dbReference type="EMBL" id="WNWS01000040">
    <property type="protein sequence ID" value="KAE9985461.1"/>
    <property type="molecule type" value="Genomic_DNA"/>
</dbReference>
<evidence type="ECO:0000313" key="5">
    <source>
        <dbReference type="Proteomes" id="UP000490939"/>
    </source>
</evidence>
<evidence type="ECO:0000313" key="3">
    <source>
        <dbReference type="EMBL" id="KAE9994747.1"/>
    </source>
</evidence>
<reference evidence="2 4" key="1">
    <citation type="submission" date="2018-12" db="EMBL/GenBank/DDBJ databases">
        <title>Venturia inaequalis Genome Resource.</title>
        <authorList>
            <person name="Lichtner F.J."/>
        </authorList>
    </citation>
    <scope>NUCLEOTIDE SEQUENCE [LARGE SCALE GENOMIC DNA]</scope>
    <source>
        <strain evidence="2 4">120213</strain>
        <strain evidence="3 5">DMI_063113</strain>
    </source>
</reference>
<accession>A0A8H3VCY9</accession>